<evidence type="ECO:0000313" key="3">
    <source>
        <dbReference type="Proteomes" id="UP001390339"/>
    </source>
</evidence>
<feature type="compositionally biased region" description="Acidic residues" evidence="1">
    <location>
        <begin position="221"/>
        <end position="230"/>
    </location>
</feature>
<feature type="region of interest" description="Disordered" evidence="1">
    <location>
        <begin position="352"/>
        <end position="375"/>
    </location>
</feature>
<feature type="region of interest" description="Disordered" evidence="1">
    <location>
        <begin position="212"/>
        <end position="249"/>
    </location>
</feature>
<comment type="caution">
    <text evidence="2">The sequence shown here is derived from an EMBL/GenBank/DDBJ whole genome shotgun (WGS) entry which is preliminary data.</text>
</comment>
<feature type="region of interest" description="Disordered" evidence="1">
    <location>
        <begin position="282"/>
        <end position="337"/>
    </location>
</feature>
<feature type="compositionally biased region" description="Basic and acidic residues" evidence="1">
    <location>
        <begin position="231"/>
        <end position="241"/>
    </location>
</feature>
<dbReference type="InterPro" id="IPR053221">
    <property type="entry name" value="Burnettramic_acid_biosynth"/>
</dbReference>
<evidence type="ECO:0000313" key="2">
    <source>
        <dbReference type="EMBL" id="KAK8852180.1"/>
    </source>
</evidence>
<reference evidence="2 3" key="1">
    <citation type="journal article" date="2024" name="IMA Fungus">
        <title>Apiospora arundinis, a panoply of carbohydrate-active enzymes and secondary metabolites.</title>
        <authorList>
            <person name="Sorensen T."/>
            <person name="Petersen C."/>
            <person name="Muurmann A.T."/>
            <person name="Christiansen J.V."/>
            <person name="Brundto M.L."/>
            <person name="Overgaard C.K."/>
            <person name="Boysen A.T."/>
            <person name="Wollenberg R.D."/>
            <person name="Larsen T.O."/>
            <person name="Sorensen J.L."/>
            <person name="Nielsen K.L."/>
            <person name="Sondergaard T.E."/>
        </authorList>
    </citation>
    <scope>NUCLEOTIDE SEQUENCE [LARGE SCALE GENOMIC DNA]</scope>
    <source>
        <strain evidence="2 3">AAU 773</strain>
    </source>
</reference>
<dbReference type="PANTHER" id="PTHR38887:SF1">
    <property type="entry name" value="RAS MODIFICATION PROTEIN ERF4"/>
    <property type="match status" value="1"/>
</dbReference>
<gene>
    <name evidence="2" type="ORF">PGQ11_014659</name>
</gene>
<dbReference type="PANTHER" id="PTHR38887">
    <property type="entry name" value="CHROMOSOME 21, WHOLE GENOME SHOTGUN SEQUENCE"/>
    <property type="match status" value="1"/>
</dbReference>
<dbReference type="Proteomes" id="UP001390339">
    <property type="component" value="Unassembled WGS sequence"/>
</dbReference>
<proteinExistence type="predicted"/>
<keyword evidence="3" id="KW-1185">Reference proteome</keyword>
<feature type="compositionally biased region" description="Basic and acidic residues" evidence="1">
    <location>
        <begin position="286"/>
        <end position="315"/>
    </location>
</feature>
<sequence>MAHYPNSPSPSSSLGLSPMASGVGSFSPGKLSRVVIIPQRRPKQRERGFIRAYAPDLLNCGIDQAAFLAFIDGFNKAVVAHPIVSAFNLAGAAVGVVPMSVTPIAGWVSLGVQVAAEVVTEVMARSSQNSYLKKMNEELFRPHGLYCLVMAYDIKSRNDIVQFDLGTDHNDAGGSATPPLLPPSITQLQARFRGNDGILGAAQFPIPADLVFFDPNNEPPPEYDDLDDSSDSERHNGKRESSGSGRTFMQKLDKAEAALETWQDLKAQVKFKKKNPTSAIVSLLHPKAELSPKDVQKQDKREAKQERKAAKQERKAGKRLRKHPDKEPKERKIKPGILYLMIVNMPSEDDMNQAQSLLRAEAMQRGDEGTELDQR</sequence>
<protein>
    <submittedName>
        <fullName evidence="2">Uncharacterized protein</fullName>
    </submittedName>
</protein>
<feature type="compositionally biased region" description="Basic and acidic residues" evidence="1">
    <location>
        <begin position="362"/>
        <end position="375"/>
    </location>
</feature>
<organism evidence="2 3">
    <name type="scientific">Apiospora arundinis</name>
    <dbReference type="NCBI Taxonomy" id="335852"/>
    <lineage>
        <taxon>Eukaryota</taxon>
        <taxon>Fungi</taxon>
        <taxon>Dikarya</taxon>
        <taxon>Ascomycota</taxon>
        <taxon>Pezizomycotina</taxon>
        <taxon>Sordariomycetes</taxon>
        <taxon>Xylariomycetidae</taxon>
        <taxon>Amphisphaeriales</taxon>
        <taxon>Apiosporaceae</taxon>
        <taxon>Apiospora</taxon>
    </lineage>
</organism>
<evidence type="ECO:0000256" key="1">
    <source>
        <dbReference type="SAM" id="MobiDB-lite"/>
    </source>
</evidence>
<name>A0ABR2HSW9_9PEZI</name>
<dbReference type="EMBL" id="JAPCWZ010000009">
    <property type="protein sequence ID" value="KAK8852180.1"/>
    <property type="molecule type" value="Genomic_DNA"/>
</dbReference>
<accession>A0ABR2HSW9</accession>